<protein>
    <submittedName>
        <fullName evidence="1">Uncharacterized protein</fullName>
    </submittedName>
</protein>
<accession>A0A1G2FYP6</accession>
<dbReference type="EMBL" id="MHNI01000012">
    <property type="protein sequence ID" value="OGZ42967.1"/>
    <property type="molecule type" value="Genomic_DNA"/>
</dbReference>
<evidence type="ECO:0000313" key="1">
    <source>
        <dbReference type="EMBL" id="OGZ42967.1"/>
    </source>
</evidence>
<name>A0A1G2FYP6_9BACT</name>
<sequence>MIRLLIIFVLVVVLLSLLGVNIVSLLNNKTLRDNFSFIWNWTKHIWITYLKAPVARAAIFIWEEGIKPVFQLLKDRNNASNEGDARIGRTISIT</sequence>
<organism evidence="1 2">
    <name type="scientific">Candidatus Ryanbacteria bacterium RIFCSPHIGHO2_01_45_13</name>
    <dbReference type="NCBI Taxonomy" id="1802112"/>
    <lineage>
        <taxon>Bacteria</taxon>
        <taxon>Candidatus Ryaniibacteriota</taxon>
    </lineage>
</organism>
<gene>
    <name evidence="1" type="ORF">A2W41_02535</name>
</gene>
<proteinExistence type="predicted"/>
<dbReference type="AlphaFoldDB" id="A0A1G2FYP6"/>
<evidence type="ECO:0000313" key="2">
    <source>
        <dbReference type="Proteomes" id="UP000176700"/>
    </source>
</evidence>
<reference evidence="1 2" key="1">
    <citation type="journal article" date="2016" name="Nat. Commun.">
        <title>Thousands of microbial genomes shed light on interconnected biogeochemical processes in an aquifer system.</title>
        <authorList>
            <person name="Anantharaman K."/>
            <person name="Brown C.T."/>
            <person name="Hug L.A."/>
            <person name="Sharon I."/>
            <person name="Castelle C.J."/>
            <person name="Probst A.J."/>
            <person name="Thomas B.C."/>
            <person name="Singh A."/>
            <person name="Wilkins M.J."/>
            <person name="Karaoz U."/>
            <person name="Brodie E.L."/>
            <person name="Williams K.H."/>
            <person name="Hubbard S.S."/>
            <person name="Banfield J.F."/>
        </authorList>
    </citation>
    <scope>NUCLEOTIDE SEQUENCE [LARGE SCALE GENOMIC DNA]</scope>
</reference>
<comment type="caution">
    <text evidence="1">The sequence shown here is derived from an EMBL/GenBank/DDBJ whole genome shotgun (WGS) entry which is preliminary data.</text>
</comment>
<dbReference type="Proteomes" id="UP000176700">
    <property type="component" value="Unassembled WGS sequence"/>
</dbReference>